<reference evidence="3" key="3">
    <citation type="submission" date="2025-08" db="UniProtKB">
        <authorList>
            <consortium name="RefSeq"/>
        </authorList>
    </citation>
    <scope>IDENTIFICATION</scope>
    <source>
        <strain evidence="3">NI907</strain>
    </source>
</reference>
<dbReference type="AlphaFoldDB" id="A0A6P8BGV9"/>
<feature type="region of interest" description="Disordered" evidence="1">
    <location>
        <begin position="77"/>
        <end position="97"/>
    </location>
</feature>
<evidence type="ECO:0000256" key="1">
    <source>
        <dbReference type="SAM" id="MobiDB-lite"/>
    </source>
</evidence>
<dbReference type="RefSeq" id="XP_030986314.1">
    <property type="nucleotide sequence ID" value="XM_031120791.1"/>
</dbReference>
<dbReference type="GeneID" id="41955705"/>
<accession>A0A6P8BGV9</accession>
<evidence type="ECO:0000313" key="3">
    <source>
        <dbReference type="RefSeq" id="XP_030986314.1"/>
    </source>
</evidence>
<organism evidence="2 3">
    <name type="scientific">Pyricularia grisea</name>
    <name type="common">Crabgrass-specific blast fungus</name>
    <name type="synonym">Magnaporthe grisea</name>
    <dbReference type="NCBI Taxonomy" id="148305"/>
    <lineage>
        <taxon>Eukaryota</taxon>
        <taxon>Fungi</taxon>
        <taxon>Dikarya</taxon>
        <taxon>Ascomycota</taxon>
        <taxon>Pezizomycotina</taxon>
        <taxon>Sordariomycetes</taxon>
        <taxon>Sordariomycetidae</taxon>
        <taxon>Magnaporthales</taxon>
        <taxon>Pyriculariaceae</taxon>
        <taxon>Pyricularia</taxon>
    </lineage>
</organism>
<name>A0A6P8BGV9_PYRGI</name>
<keyword evidence="2" id="KW-1185">Reference proteome</keyword>
<dbReference type="KEGG" id="pgri:PgNI_00713"/>
<sequence>MALASSAEAHLFLINTLTYSTSLNTSFAECIYEAVGGGVEYMSLTIKERPRNPSGNQWKAKRARAAPAMCTKAWLKGRGRSGPAGSAITRLQSPLPT</sequence>
<evidence type="ECO:0000313" key="2">
    <source>
        <dbReference type="Proteomes" id="UP000515153"/>
    </source>
</evidence>
<gene>
    <name evidence="3" type="ORF">PgNI_00713</name>
</gene>
<protein>
    <submittedName>
        <fullName evidence="3">Uncharacterized protein</fullName>
    </submittedName>
</protein>
<reference evidence="3" key="1">
    <citation type="journal article" date="2019" name="Mol. Biol. Evol.">
        <title>Blast fungal genomes show frequent chromosomal changes, gene gains and losses, and effector gene turnover.</title>
        <authorList>
            <person name="Gomez Luciano L.B."/>
            <person name="Jason Tsai I."/>
            <person name="Chuma I."/>
            <person name="Tosa Y."/>
            <person name="Chen Y.H."/>
            <person name="Li J.Y."/>
            <person name="Li M.Y."/>
            <person name="Jade Lu M.Y."/>
            <person name="Nakayashiki H."/>
            <person name="Li W.H."/>
        </authorList>
    </citation>
    <scope>NUCLEOTIDE SEQUENCE</scope>
    <source>
        <strain evidence="3">NI907</strain>
    </source>
</reference>
<dbReference type="Proteomes" id="UP000515153">
    <property type="component" value="Unplaced"/>
</dbReference>
<reference evidence="3" key="2">
    <citation type="submission" date="2019-10" db="EMBL/GenBank/DDBJ databases">
        <authorList>
            <consortium name="NCBI Genome Project"/>
        </authorList>
    </citation>
    <scope>NUCLEOTIDE SEQUENCE</scope>
    <source>
        <strain evidence="3">NI907</strain>
    </source>
</reference>
<proteinExistence type="predicted"/>